<dbReference type="AlphaFoldDB" id="A0A0V8HCR3"/>
<dbReference type="InterPro" id="IPR000281">
    <property type="entry name" value="HTH_RpiR"/>
</dbReference>
<dbReference type="RefSeq" id="WP_058299263.1">
    <property type="nucleotide sequence ID" value="NZ_FMAU01000004.1"/>
</dbReference>
<dbReference type="InterPro" id="IPR036388">
    <property type="entry name" value="WH-like_DNA-bd_sf"/>
</dbReference>
<evidence type="ECO:0000313" key="7">
    <source>
        <dbReference type="Proteomes" id="UP000181997"/>
    </source>
</evidence>
<gene>
    <name evidence="6" type="ORF">GA0061094_3272</name>
</gene>
<evidence type="ECO:0000256" key="3">
    <source>
        <dbReference type="ARBA" id="ARBA00023163"/>
    </source>
</evidence>
<dbReference type="InterPro" id="IPR046348">
    <property type="entry name" value="SIS_dom_sf"/>
</dbReference>
<dbReference type="InterPro" id="IPR001347">
    <property type="entry name" value="SIS_dom"/>
</dbReference>
<keyword evidence="1" id="KW-0805">Transcription regulation</keyword>
<dbReference type="PANTHER" id="PTHR30514">
    <property type="entry name" value="GLUCOKINASE"/>
    <property type="match status" value="1"/>
</dbReference>
<dbReference type="SUPFAM" id="SSF46689">
    <property type="entry name" value="Homeodomain-like"/>
    <property type="match status" value="1"/>
</dbReference>
<evidence type="ECO:0000259" key="5">
    <source>
        <dbReference type="PROSITE" id="PS51464"/>
    </source>
</evidence>
<keyword evidence="3" id="KW-0804">Transcription</keyword>
<feature type="domain" description="SIS" evidence="5">
    <location>
        <begin position="107"/>
        <end position="247"/>
    </location>
</feature>
<dbReference type="SUPFAM" id="SSF53697">
    <property type="entry name" value="SIS domain"/>
    <property type="match status" value="1"/>
</dbReference>
<dbReference type="EMBL" id="FMAU01000004">
    <property type="protein sequence ID" value="SCC22976.1"/>
    <property type="molecule type" value="Genomic_DNA"/>
</dbReference>
<dbReference type="GO" id="GO:0097367">
    <property type="term" value="F:carbohydrate derivative binding"/>
    <property type="evidence" value="ECO:0007669"/>
    <property type="project" value="InterPro"/>
</dbReference>
<dbReference type="PANTHER" id="PTHR30514:SF10">
    <property type="entry name" value="MURR_RPIR FAMILY TRANSCRIPTIONAL REGULATOR"/>
    <property type="match status" value="1"/>
</dbReference>
<evidence type="ECO:0000256" key="2">
    <source>
        <dbReference type="ARBA" id="ARBA00023125"/>
    </source>
</evidence>
<evidence type="ECO:0000313" key="6">
    <source>
        <dbReference type="EMBL" id="SCC22976.1"/>
    </source>
</evidence>
<dbReference type="PROSITE" id="PS51464">
    <property type="entry name" value="SIS"/>
    <property type="match status" value="1"/>
</dbReference>
<organism evidence="6 7">
    <name type="scientific">[Bacillus] enclensis</name>
    <dbReference type="NCBI Taxonomy" id="1402860"/>
    <lineage>
        <taxon>Bacteria</taxon>
        <taxon>Bacillati</taxon>
        <taxon>Bacillota</taxon>
        <taxon>Bacilli</taxon>
        <taxon>Bacillales</taxon>
        <taxon>Bacillaceae</taxon>
        <taxon>Rossellomorea</taxon>
    </lineage>
</organism>
<dbReference type="OrthoDB" id="6590756at2"/>
<dbReference type="GO" id="GO:0003700">
    <property type="term" value="F:DNA-binding transcription factor activity"/>
    <property type="evidence" value="ECO:0007669"/>
    <property type="project" value="InterPro"/>
</dbReference>
<keyword evidence="7" id="KW-1185">Reference proteome</keyword>
<dbReference type="GO" id="GO:0003677">
    <property type="term" value="F:DNA binding"/>
    <property type="evidence" value="ECO:0007669"/>
    <property type="project" value="UniProtKB-KW"/>
</dbReference>
<dbReference type="GO" id="GO:1901135">
    <property type="term" value="P:carbohydrate derivative metabolic process"/>
    <property type="evidence" value="ECO:0007669"/>
    <property type="project" value="InterPro"/>
</dbReference>
<dbReference type="InterPro" id="IPR009057">
    <property type="entry name" value="Homeodomain-like_sf"/>
</dbReference>
<protein>
    <submittedName>
        <fullName evidence="6">Transcriptional regulator, RpiR family</fullName>
    </submittedName>
</protein>
<dbReference type="Pfam" id="PF01380">
    <property type="entry name" value="SIS"/>
    <property type="match status" value="1"/>
</dbReference>
<evidence type="ECO:0000256" key="1">
    <source>
        <dbReference type="ARBA" id="ARBA00023015"/>
    </source>
</evidence>
<dbReference type="CDD" id="cd05013">
    <property type="entry name" value="SIS_RpiR"/>
    <property type="match status" value="1"/>
</dbReference>
<proteinExistence type="predicted"/>
<reference evidence="7" key="1">
    <citation type="submission" date="2016-08" db="EMBL/GenBank/DDBJ databases">
        <authorList>
            <person name="Varghese N."/>
            <person name="Submissions Spin"/>
        </authorList>
    </citation>
    <scope>NUCLEOTIDE SEQUENCE [LARGE SCALE GENOMIC DNA]</scope>
    <source>
        <strain evidence="7">SGD-1123</strain>
    </source>
</reference>
<keyword evidence="2" id="KW-0238">DNA-binding</keyword>
<dbReference type="InterPro" id="IPR047640">
    <property type="entry name" value="RpiR-like"/>
</dbReference>
<dbReference type="Gene3D" id="3.40.50.10490">
    <property type="entry name" value="Glucose-6-phosphate isomerase like protein, domain 1"/>
    <property type="match status" value="1"/>
</dbReference>
<name>A0A0V8HCR3_9BACI</name>
<dbReference type="PROSITE" id="PS51071">
    <property type="entry name" value="HTH_RPIR"/>
    <property type="match status" value="1"/>
</dbReference>
<dbReference type="InterPro" id="IPR035472">
    <property type="entry name" value="RpiR-like_SIS"/>
</dbReference>
<dbReference type="Gene3D" id="1.10.10.10">
    <property type="entry name" value="Winged helix-like DNA-binding domain superfamily/Winged helix DNA-binding domain"/>
    <property type="match status" value="1"/>
</dbReference>
<feature type="domain" description="HTH rpiR-type" evidence="4">
    <location>
        <begin position="2"/>
        <end position="78"/>
    </location>
</feature>
<evidence type="ECO:0000259" key="4">
    <source>
        <dbReference type="PROSITE" id="PS51071"/>
    </source>
</evidence>
<sequence>MGKVLDRFASSIGELTHAEKHVLFYVEEHLDTAKNQSLTAMAESNSVSTTTIVRMCRKLGLEGFSEFKFVLKSIDENVGPAENMLDRYSQDMGRTLSSLRVEELEKISGQIERAGRVMIVSVGLTKMVGEYFSKLFMQVNKPTSYVYESHIIDLLPNMVQPNDLIVFISSSGETKTIVGAAEKIRYKNADSLAITNSADSTLAKITRNSISADVQKVQFAGYDLTPRSTLVVLIDLIFECYLKTVMK</sequence>
<dbReference type="Proteomes" id="UP000181997">
    <property type="component" value="Unassembled WGS sequence"/>
</dbReference>
<accession>A0A0V8HCR3</accession>
<dbReference type="Pfam" id="PF01418">
    <property type="entry name" value="HTH_6"/>
    <property type="match status" value="1"/>
</dbReference>